<comment type="caution">
    <text evidence="3">The sequence shown here is derived from an EMBL/GenBank/DDBJ whole genome shotgun (WGS) entry which is preliminary data.</text>
</comment>
<dbReference type="AlphaFoldDB" id="A0A8J8GCJ8"/>
<dbReference type="EMBL" id="JABTTE010000002">
    <property type="protein sequence ID" value="NSL50651.1"/>
    <property type="molecule type" value="Genomic_DNA"/>
</dbReference>
<dbReference type="Pfam" id="PF01476">
    <property type="entry name" value="LysM"/>
    <property type="match status" value="1"/>
</dbReference>
<dbReference type="Proteomes" id="UP000625804">
    <property type="component" value="Unassembled WGS sequence"/>
</dbReference>
<dbReference type="GO" id="GO:0016787">
    <property type="term" value="F:hydrolase activity"/>
    <property type="evidence" value="ECO:0007669"/>
    <property type="project" value="UniProtKB-KW"/>
</dbReference>
<dbReference type="InterPro" id="IPR011105">
    <property type="entry name" value="Cell_wall_hydrolase_SleB"/>
</dbReference>
<accession>A0A8J8GCJ8</accession>
<keyword evidence="3" id="KW-0378">Hydrolase</keyword>
<sequence length="312" mass="35673">MKRIISLFFFMGLIILFPNQSNADQTFQLYVNDQLVSLQEPLFVENERVFVPVRFVGEQLGAAVEWKREKQTVLIRSPIEDQVQFYVQSRRITLNGSEYIMDVEPIIRNGRMYLPIRHVAEMLHLQVKWLKNSQIIYLQSYPLYEVQPGDTLLSISNKFQLSVELLKERNQLTGNSIEAGSYLKVIVPHIIKHQTNDDLILLAKLIEAEAESEPFLGKVAIGNVIVNRVKDDRFPNSIKDVILEQGQFTPVSTGRINKVKPSNSSIDAAKKAIAGEKPVKDAIYFFNRANTTNAFLLAREVVTDIGNHRFTR</sequence>
<organism evidence="3 4">
    <name type="scientific">Calidifontibacillus erzurumensis</name>
    <dbReference type="NCBI Taxonomy" id="2741433"/>
    <lineage>
        <taxon>Bacteria</taxon>
        <taxon>Bacillati</taxon>
        <taxon>Bacillota</taxon>
        <taxon>Bacilli</taxon>
        <taxon>Bacillales</taxon>
        <taxon>Bacillaceae</taxon>
        <taxon>Calidifontibacillus/Schinkia group</taxon>
        <taxon>Calidifontibacillus</taxon>
    </lineage>
</organism>
<dbReference type="SUPFAM" id="SSF54106">
    <property type="entry name" value="LysM domain"/>
    <property type="match status" value="1"/>
</dbReference>
<dbReference type="InterPro" id="IPR018392">
    <property type="entry name" value="LysM"/>
</dbReference>
<feature type="domain" description="LysM" evidence="2">
    <location>
        <begin position="142"/>
        <end position="185"/>
    </location>
</feature>
<dbReference type="PROSITE" id="PS51782">
    <property type="entry name" value="LYSM"/>
    <property type="match status" value="1"/>
</dbReference>
<protein>
    <submittedName>
        <fullName evidence="3">Cell wall hydrolase</fullName>
    </submittedName>
</protein>
<dbReference type="RefSeq" id="WP_173729846.1">
    <property type="nucleotide sequence ID" value="NZ_JABTTE010000002.1"/>
</dbReference>
<dbReference type="InterPro" id="IPR012854">
    <property type="entry name" value="Cu_amine_oxidase-like_N"/>
</dbReference>
<proteinExistence type="predicted"/>
<evidence type="ECO:0000256" key="1">
    <source>
        <dbReference type="SAM" id="SignalP"/>
    </source>
</evidence>
<evidence type="ECO:0000313" key="3">
    <source>
        <dbReference type="EMBL" id="NSL50651.1"/>
    </source>
</evidence>
<keyword evidence="1" id="KW-0732">Signal</keyword>
<reference evidence="3" key="1">
    <citation type="submission" date="2020-06" db="EMBL/GenBank/DDBJ databases">
        <title>A novel thermopfilic bacterium from Erzurum, Turkey.</title>
        <authorList>
            <person name="Adiguzel A."/>
            <person name="Ay H."/>
            <person name="Baltaci M.O."/>
        </authorList>
    </citation>
    <scope>NUCLEOTIDE SEQUENCE</scope>
    <source>
        <strain evidence="3">P2</strain>
    </source>
</reference>
<dbReference type="SUPFAM" id="SSF55383">
    <property type="entry name" value="Copper amine oxidase, domain N"/>
    <property type="match status" value="1"/>
</dbReference>
<dbReference type="Gene3D" id="6.20.240.60">
    <property type="match status" value="1"/>
</dbReference>
<name>A0A8J8GCJ8_9BACI</name>
<evidence type="ECO:0000259" key="2">
    <source>
        <dbReference type="PROSITE" id="PS51782"/>
    </source>
</evidence>
<dbReference type="Gene3D" id="3.30.457.10">
    <property type="entry name" value="Copper amine oxidase-like, N-terminal domain"/>
    <property type="match status" value="1"/>
</dbReference>
<dbReference type="CDD" id="cd00118">
    <property type="entry name" value="LysM"/>
    <property type="match status" value="1"/>
</dbReference>
<evidence type="ECO:0000313" key="4">
    <source>
        <dbReference type="Proteomes" id="UP000625804"/>
    </source>
</evidence>
<dbReference type="InterPro" id="IPR036779">
    <property type="entry name" value="LysM_dom_sf"/>
</dbReference>
<dbReference type="InterPro" id="IPR036582">
    <property type="entry name" value="Mao_N_sf"/>
</dbReference>
<keyword evidence="4" id="KW-1185">Reference proteome</keyword>
<dbReference type="SMART" id="SM00257">
    <property type="entry name" value="LysM"/>
    <property type="match status" value="1"/>
</dbReference>
<gene>
    <name evidence="3" type="ORF">HR057_02595</name>
</gene>
<dbReference type="Pfam" id="PF07486">
    <property type="entry name" value="Hydrolase_2"/>
    <property type="match status" value="1"/>
</dbReference>
<dbReference type="Pfam" id="PF07833">
    <property type="entry name" value="Cu_amine_oxidN1"/>
    <property type="match status" value="1"/>
</dbReference>
<feature type="chain" id="PRO_5035311329" evidence="1">
    <location>
        <begin position="24"/>
        <end position="312"/>
    </location>
</feature>
<dbReference type="Gene3D" id="3.10.350.10">
    <property type="entry name" value="LysM domain"/>
    <property type="match status" value="1"/>
</dbReference>
<feature type="signal peptide" evidence="1">
    <location>
        <begin position="1"/>
        <end position="23"/>
    </location>
</feature>
<dbReference type="Gene3D" id="1.10.10.2520">
    <property type="entry name" value="Cell wall hydrolase SleB, domain 1"/>
    <property type="match status" value="1"/>
</dbReference>
<dbReference type="InterPro" id="IPR042047">
    <property type="entry name" value="SleB_dom1"/>
</dbReference>